<proteinExistence type="predicted"/>
<protein>
    <submittedName>
        <fullName evidence="4">Acyl-coenzyme A synthetase/AMP-(Fatty) acid ligase</fullName>
    </submittedName>
</protein>
<name>A0A4R3HR34_PAULE</name>
<dbReference type="GO" id="GO:0016874">
    <property type="term" value="F:ligase activity"/>
    <property type="evidence" value="ECO:0007669"/>
    <property type="project" value="UniProtKB-KW"/>
</dbReference>
<feature type="domain" description="ApeI dehydratase-like" evidence="3">
    <location>
        <begin position="475"/>
        <end position="572"/>
    </location>
</feature>
<comment type="caution">
    <text evidence="4">The sequence shown here is derived from an EMBL/GenBank/DDBJ whole genome shotgun (WGS) entry which is preliminary data.</text>
</comment>
<dbReference type="RefSeq" id="WP_132259570.1">
    <property type="nucleotide sequence ID" value="NZ_SLZQ01000010.1"/>
</dbReference>
<feature type="domain" description="AMP-dependent synthetase/ligase" evidence="2">
    <location>
        <begin position="17"/>
        <end position="311"/>
    </location>
</feature>
<dbReference type="PANTHER" id="PTHR43767:SF8">
    <property type="entry name" value="LONG-CHAIN-FATTY-ACID--COA LIGASE"/>
    <property type="match status" value="1"/>
</dbReference>
<dbReference type="InterPro" id="IPR054545">
    <property type="entry name" value="ApeI-like"/>
</dbReference>
<dbReference type="EMBL" id="SLZQ01000010">
    <property type="protein sequence ID" value="TCS35557.1"/>
    <property type="molecule type" value="Genomic_DNA"/>
</dbReference>
<dbReference type="SUPFAM" id="SSF54637">
    <property type="entry name" value="Thioesterase/thiol ester dehydrase-isomerase"/>
    <property type="match status" value="1"/>
</dbReference>
<accession>A0A4R3HR34</accession>
<dbReference type="InterPro" id="IPR029069">
    <property type="entry name" value="HotDog_dom_sf"/>
</dbReference>
<evidence type="ECO:0000259" key="3">
    <source>
        <dbReference type="Pfam" id="PF22818"/>
    </source>
</evidence>
<dbReference type="InterPro" id="IPR045851">
    <property type="entry name" value="AMP-bd_C_sf"/>
</dbReference>
<evidence type="ECO:0000313" key="4">
    <source>
        <dbReference type="EMBL" id="TCS35557.1"/>
    </source>
</evidence>
<dbReference type="Proteomes" id="UP000295382">
    <property type="component" value="Unassembled WGS sequence"/>
</dbReference>
<evidence type="ECO:0000259" key="2">
    <source>
        <dbReference type="Pfam" id="PF00501"/>
    </source>
</evidence>
<dbReference type="Gene3D" id="3.30.300.30">
    <property type="match status" value="1"/>
</dbReference>
<organism evidence="4 5">
    <name type="scientific">Paucimonas lemoignei</name>
    <name type="common">Pseudomonas lemoignei</name>
    <dbReference type="NCBI Taxonomy" id="29443"/>
    <lineage>
        <taxon>Bacteria</taxon>
        <taxon>Pseudomonadati</taxon>
        <taxon>Pseudomonadota</taxon>
        <taxon>Betaproteobacteria</taxon>
        <taxon>Burkholderiales</taxon>
        <taxon>Burkholderiaceae</taxon>
        <taxon>Paucimonas</taxon>
    </lineage>
</organism>
<sequence>MANRFNILDLPGSGQEPNRVVGWRNGQAVSHAELVTRTSQWRATLQKSPDRNVALFFHDSLEFAAALLGAWHAAKTVYLPSDTLPATCASLRTLVTQYIGDFPPDCQPVGVPADDAASVAIDDFGMLDANFTGLVVFTSGSTGTPQAIPKKLSQLATEVATLAQLFGKEFDNAAVIATVSHQHIYGLLFKVLLPLAYGSPIEAISLSYPEQIAAAIAMRDSVLVASPAHLKRLPDTSIWDAGTQRLRAIFSSGGPLPEDVAHATARLLGRMPIEVYGSSETGGIACRQRHADNGDEWQLMPGIEARIAEDGESLEVCSPHLPDATWFRCSDRARMIDARRFTLHGRADRIVKIEEKRISLDLMETRLRQSALVAEARVVVAAGNRDRVAAFVVLSTAGRDELVKQGKLALNLFLREWLAECIERVALPRSWRYLDALPVNAQGKTTQADLMALLNDTVAQESDRATGPRTALLEKDATRALFALEAAPELPCFDGHFPQTPILPGVAQVQWAVQMARDSFALPAEFCGIHALKFQRVIRPAMPFSLEMQHDPLKNSVSFRYFSAEGNHASGKLMFGAAHV</sequence>
<gene>
    <name evidence="4" type="ORF">EDC30_11025</name>
</gene>
<dbReference type="Gene3D" id="3.10.129.10">
    <property type="entry name" value="Hotdog Thioesterase"/>
    <property type="match status" value="1"/>
</dbReference>
<reference evidence="4 5" key="1">
    <citation type="submission" date="2019-03" db="EMBL/GenBank/DDBJ databases">
        <title>Genomic Encyclopedia of Type Strains, Phase IV (KMG-IV): sequencing the most valuable type-strain genomes for metagenomic binning, comparative biology and taxonomic classification.</title>
        <authorList>
            <person name="Goeker M."/>
        </authorList>
    </citation>
    <scope>NUCLEOTIDE SEQUENCE [LARGE SCALE GENOMIC DNA]</scope>
    <source>
        <strain evidence="4 5">DSM 7445</strain>
    </source>
</reference>
<keyword evidence="5" id="KW-1185">Reference proteome</keyword>
<dbReference type="PANTHER" id="PTHR43767">
    <property type="entry name" value="LONG-CHAIN-FATTY-ACID--COA LIGASE"/>
    <property type="match status" value="1"/>
</dbReference>
<dbReference type="InterPro" id="IPR000873">
    <property type="entry name" value="AMP-dep_synth/lig_dom"/>
</dbReference>
<evidence type="ECO:0000256" key="1">
    <source>
        <dbReference type="ARBA" id="ARBA00022598"/>
    </source>
</evidence>
<dbReference type="AlphaFoldDB" id="A0A4R3HR34"/>
<dbReference type="Pfam" id="PF00501">
    <property type="entry name" value="AMP-binding"/>
    <property type="match status" value="1"/>
</dbReference>
<evidence type="ECO:0000313" key="5">
    <source>
        <dbReference type="Proteomes" id="UP000295382"/>
    </source>
</evidence>
<dbReference type="Pfam" id="PF22818">
    <property type="entry name" value="ApeI-like"/>
    <property type="match status" value="1"/>
</dbReference>
<dbReference type="SUPFAM" id="SSF56801">
    <property type="entry name" value="Acetyl-CoA synthetase-like"/>
    <property type="match status" value="1"/>
</dbReference>
<dbReference type="Gene3D" id="3.40.50.12780">
    <property type="entry name" value="N-terminal domain of ligase-like"/>
    <property type="match status" value="1"/>
</dbReference>
<keyword evidence="1 4" id="KW-0436">Ligase</keyword>
<dbReference type="OrthoDB" id="9787658at2"/>
<dbReference type="InterPro" id="IPR042099">
    <property type="entry name" value="ANL_N_sf"/>
</dbReference>
<dbReference type="InterPro" id="IPR050237">
    <property type="entry name" value="ATP-dep_AMP-bd_enzyme"/>
</dbReference>